<dbReference type="InterPro" id="IPR000070">
    <property type="entry name" value="Pectinesterase_cat"/>
</dbReference>
<dbReference type="GO" id="GO:0045490">
    <property type="term" value="P:pectin catabolic process"/>
    <property type="evidence" value="ECO:0007669"/>
    <property type="project" value="UniProtKB-UniRule"/>
</dbReference>
<evidence type="ECO:0000256" key="7">
    <source>
        <dbReference type="RuleBase" id="RU000589"/>
    </source>
</evidence>
<dbReference type="SMART" id="SM00856">
    <property type="entry name" value="PMEI"/>
    <property type="match status" value="1"/>
</dbReference>
<dbReference type="InterPro" id="IPR011050">
    <property type="entry name" value="Pectin_lyase_fold/virulence"/>
</dbReference>
<dbReference type="InterPro" id="IPR033131">
    <property type="entry name" value="Pectinesterase_Asp_AS"/>
</dbReference>
<dbReference type="AlphaFoldDB" id="A0A834YSL0"/>
<dbReference type="SUPFAM" id="SSF51126">
    <property type="entry name" value="Pectin lyase-like"/>
    <property type="match status" value="1"/>
</dbReference>
<dbReference type="UniPathway" id="UPA00545">
    <property type="reaction ID" value="UER00823"/>
</dbReference>
<dbReference type="OMA" id="PYNYGKF"/>
<dbReference type="Proteomes" id="UP000655225">
    <property type="component" value="Unassembled WGS sequence"/>
</dbReference>
<comment type="similarity">
    <text evidence="2">In the N-terminal section; belongs to the PMEI family.</text>
</comment>
<dbReference type="SUPFAM" id="SSF101148">
    <property type="entry name" value="Plant invertase/pectin methylesterase inhibitor"/>
    <property type="match status" value="1"/>
</dbReference>
<evidence type="ECO:0000256" key="4">
    <source>
        <dbReference type="ARBA" id="ARBA00022801"/>
    </source>
</evidence>
<comment type="catalytic activity">
    <reaction evidence="7">
        <text>[(1-&gt;4)-alpha-D-galacturonosyl methyl ester](n) + n H2O = [(1-&gt;4)-alpha-D-galacturonosyl](n) + n methanol + n H(+)</text>
        <dbReference type="Rhea" id="RHEA:22380"/>
        <dbReference type="Rhea" id="RHEA-COMP:14570"/>
        <dbReference type="Rhea" id="RHEA-COMP:14573"/>
        <dbReference type="ChEBI" id="CHEBI:15377"/>
        <dbReference type="ChEBI" id="CHEBI:15378"/>
        <dbReference type="ChEBI" id="CHEBI:17790"/>
        <dbReference type="ChEBI" id="CHEBI:140522"/>
        <dbReference type="ChEBI" id="CHEBI:140523"/>
        <dbReference type="EC" id="3.1.1.11"/>
    </reaction>
</comment>
<protein>
    <recommendedName>
        <fullName evidence="7">Pectinesterase</fullName>
        <ecNumber evidence="7">3.1.1.11</ecNumber>
    </recommendedName>
</protein>
<accession>A0A834YSL0</accession>
<evidence type="ECO:0000256" key="5">
    <source>
        <dbReference type="ARBA" id="ARBA00023085"/>
    </source>
</evidence>
<feature type="active site" evidence="6">
    <location>
        <position position="401"/>
    </location>
</feature>
<dbReference type="EMBL" id="JABCRI010000015">
    <property type="protein sequence ID" value="KAF8393702.1"/>
    <property type="molecule type" value="Genomic_DNA"/>
</dbReference>
<dbReference type="InterPro" id="IPR035513">
    <property type="entry name" value="Invertase/methylesterase_inhib"/>
</dbReference>
<evidence type="ECO:0000256" key="2">
    <source>
        <dbReference type="ARBA" id="ARBA00006027"/>
    </source>
</evidence>
<evidence type="ECO:0000256" key="6">
    <source>
        <dbReference type="PROSITE-ProRule" id="PRU10040"/>
    </source>
</evidence>
<comment type="pathway">
    <text evidence="1 7">Glycan metabolism; pectin degradation; 2-dehydro-3-deoxy-D-gluconate from pectin: step 1/5.</text>
</comment>
<reference evidence="9 10" key="1">
    <citation type="submission" date="2020-04" db="EMBL/GenBank/DDBJ databases">
        <title>Plant Genome Project.</title>
        <authorList>
            <person name="Zhang R.-G."/>
        </authorList>
    </citation>
    <scope>NUCLEOTIDE SEQUENCE [LARGE SCALE GENOMIC DNA]</scope>
    <source>
        <strain evidence="9">YNK0</strain>
        <tissue evidence="9">Leaf</tissue>
    </source>
</reference>
<gene>
    <name evidence="9" type="ORF">HHK36_021949</name>
</gene>
<comment type="similarity">
    <text evidence="3">In the C-terminal section; belongs to the pectinesterase family.</text>
</comment>
<dbReference type="EC" id="3.1.1.11" evidence="7"/>
<organism evidence="9 10">
    <name type="scientific">Tetracentron sinense</name>
    <name type="common">Spur-leaf</name>
    <dbReference type="NCBI Taxonomy" id="13715"/>
    <lineage>
        <taxon>Eukaryota</taxon>
        <taxon>Viridiplantae</taxon>
        <taxon>Streptophyta</taxon>
        <taxon>Embryophyta</taxon>
        <taxon>Tracheophyta</taxon>
        <taxon>Spermatophyta</taxon>
        <taxon>Magnoliopsida</taxon>
        <taxon>Trochodendrales</taxon>
        <taxon>Trochodendraceae</taxon>
        <taxon>Tetracentron</taxon>
    </lineage>
</organism>
<dbReference type="Gene3D" id="2.160.20.10">
    <property type="entry name" value="Single-stranded right-handed beta-helix, Pectin lyase-like"/>
    <property type="match status" value="1"/>
</dbReference>
<dbReference type="CDD" id="cd15798">
    <property type="entry name" value="PMEI-like_3"/>
    <property type="match status" value="1"/>
</dbReference>
<feature type="chain" id="PRO_5033105371" description="Pectinesterase" evidence="7">
    <location>
        <begin position="25"/>
        <end position="563"/>
    </location>
</feature>
<dbReference type="NCBIfam" id="TIGR01614">
    <property type="entry name" value="PME_inhib"/>
    <property type="match status" value="1"/>
</dbReference>
<dbReference type="InterPro" id="IPR012334">
    <property type="entry name" value="Pectin_lyas_fold"/>
</dbReference>
<feature type="domain" description="Pectinesterase inhibitor" evidence="8">
    <location>
        <begin position="27"/>
        <end position="183"/>
    </location>
</feature>
<dbReference type="GO" id="GO:0042545">
    <property type="term" value="P:cell wall modification"/>
    <property type="evidence" value="ECO:0007669"/>
    <property type="project" value="UniProtKB-UniRule"/>
</dbReference>
<dbReference type="Pfam" id="PF01095">
    <property type="entry name" value="Pectinesterase"/>
    <property type="match status" value="1"/>
</dbReference>
<evidence type="ECO:0000313" key="10">
    <source>
        <dbReference type="Proteomes" id="UP000655225"/>
    </source>
</evidence>
<evidence type="ECO:0000256" key="1">
    <source>
        <dbReference type="ARBA" id="ARBA00005184"/>
    </source>
</evidence>
<comment type="caution">
    <text evidence="9">The sequence shown here is derived from an EMBL/GenBank/DDBJ whole genome shotgun (WGS) entry which is preliminary data.</text>
</comment>
<evidence type="ECO:0000259" key="8">
    <source>
        <dbReference type="SMART" id="SM00856"/>
    </source>
</evidence>
<keyword evidence="7" id="KW-0732">Signal</keyword>
<sequence length="563" mass="62571">MSLTFSISLLLSLLLSLITVPLIAVTAPAPSPSVECKSTLYPKLCRSILSTFRSSPSDPYDYGRFSVKQCLKQAQKTSYLIDRYLTHNNQRSSLSHVEAGALDDCRQLSDLTTDYLETISTELKSADSLTDELVDRIQTLLSAIVTNQQTCFDGLQDSGSSMISALYAPFSNATELYSVSLGLVTQALNRRLHRRRNRNKPSPAQEERFLTDVTRFWPHRGSGWPKKTSVINGRNLGQVTEGGILVNGTVTVTKDGSGNFTTIGDAIAFAPNNSMVEDGYFVIYLKEGLYEEYVLVAKNKKNIMLLGDGINRTVITGNRSVIDGWTTFNSATVAVSGERFVGIDITFKNTAGPEKHQAVAVRNNADLSTFYRCSFEGYQDTLYVHSLRQFYRECDVYGTVDFIFGNSASVFQNCNLFARKPMPDQKNAFTAQGRTDPNQNTGISIHNCTVRPAPDLALDLNSTRNYLGRPWKDYSRTVYMQSFIDSLIEPVGWLEWNGTAGLSTLYYGEFENYGPGANTSLRVQWPGYSLMNASQASNFTVYNFTMGDTWLPYTDIPFSGGLL</sequence>
<keyword evidence="4 7" id="KW-0378">Hydrolase</keyword>
<keyword evidence="5 7" id="KW-0063">Aspartyl esterase</keyword>
<dbReference type="GO" id="GO:0030599">
    <property type="term" value="F:pectinesterase activity"/>
    <property type="evidence" value="ECO:0007669"/>
    <property type="project" value="UniProtKB-UniRule"/>
</dbReference>
<evidence type="ECO:0000256" key="3">
    <source>
        <dbReference type="ARBA" id="ARBA00007786"/>
    </source>
</evidence>
<name>A0A834YSL0_TETSI</name>
<dbReference type="Pfam" id="PF04043">
    <property type="entry name" value="PMEI"/>
    <property type="match status" value="1"/>
</dbReference>
<dbReference type="PANTHER" id="PTHR31707">
    <property type="entry name" value="PECTINESTERASE"/>
    <property type="match status" value="1"/>
</dbReference>
<dbReference type="GO" id="GO:0004857">
    <property type="term" value="F:enzyme inhibitor activity"/>
    <property type="evidence" value="ECO:0007669"/>
    <property type="project" value="InterPro"/>
</dbReference>
<dbReference type="InterPro" id="IPR006501">
    <property type="entry name" value="Pectinesterase_inhib_dom"/>
</dbReference>
<dbReference type="Gene3D" id="1.20.140.40">
    <property type="entry name" value="Invertase/pectin methylesterase inhibitor family protein"/>
    <property type="match status" value="1"/>
</dbReference>
<dbReference type="PROSITE" id="PS00503">
    <property type="entry name" value="PECTINESTERASE_2"/>
    <property type="match status" value="1"/>
</dbReference>
<proteinExistence type="inferred from homology"/>
<evidence type="ECO:0000313" key="9">
    <source>
        <dbReference type="EMBL" id="KAF8393702.1"/>
    </source>
</evidence>
<keyword evidence="10" id="KW-1185">Reference proteome</keyword>
<dbReference type="FunFam" id="2.160.20.10:FF:000001">
    <property type="entry name" value="Pectinesterase"/>
    <property type="match status" value="1"/>
</dbReference>
<dbReference type="OrthoDB" id="2019149at2759"/>
<feature type="signal peptide" evidence="7">
    <location>
        <begin position="1"/>
        <end position="24"/>
    </location>
</feature>